<feature type="compositionally biased region" description="Polar residues" evidence="1">
    <location>
        <begin position="129"/>
        <end position="143"/>
    </location>
</feature>
<feature type="region of interest" description="Disordered" evidence="1">
    <location>
        <begin position="44"/>
        <end position="185"/>
    </location>
</feature>
<dbReference type="EMBL" id="OX460345">
    <property type="protein sequence ID" value="CAI9173773.1"/>
    <property type="molecule type" value="Genomic_DNA"/>
</dbReference>
<feature type="compositionally biased region" description="Low complexity" evidence="1">
    <location>
        <begin position="47"/>
        <end position="62"/>
    </location>
</feature>
<evidence type="ECO:0000313" key="3">
    <source>
        <dbReference type="Proteomes" id="UP001176941"/>
    </source>
</evidence>
<feature type="region of interest" description="Disordered" evidence="1">
    <location>
        <begin position="203"/>
        <end position="262"/>
    </location>
</feature>
<accession>A0ABN8ZJW1</accession>
<proteinExistence type="predicted"/>
<gene>
    <name evidence="2" type="ORF">MRATA1EN1_LOCUS22735</name>
</gene>
<feature type="compositionally biased region" description="Basic and acidic residues" evidence="1">
    <location>
        <begin position="1"/>
        <end position="14"/>
    </location>
</feature>
<feature type="compositionally biased region" description="Basic and acidic residues" evidence="1">
    <location>
        <begin position="148"/>
        <end position="175"/>
    </location>
</feature>
<dbReference type="Proteomes" id="UP001176941">
    <property type="component" value="Chromosome 34"/>
</dbReference>
<reference evidence="2" key="1">
    <citation type="submission" date="2023-04" db="EMBL/GenBank/DDBJ databases">
        <authorList>
            <consortium name="ELIXIR-Norway"/>
        </authorList>
    </citation>
    <scope>NUCLEOTIDE SEQUENCE [LARGE SCALE GENOMIC DNA]</scope>
</reference>
<name>A0ABN8ZJW1_RANTA</name>
<organism evidence="2 3">
    <name type="scientific">Rangifer tarandus platyrhynchus</name>
    <name type="common">Svalbard reindeer</name>
    <dbReference type="NCBI Taxonomy" id="3082113"/>
    <lineage>
        <taxon>Eukaryota</taxon>
        <taxon>Metazoa</taxon>
        <taxon>Chordata</taxon>
        <taxon>Craniata</taxon>
        <taxon>Vertebrata</taxon>
        <taxon>Euteleostomi</taxon>
        <taxon>Mammalia</taxon>
        <taxon>Eutheria</taxon>
        <taxon>Laurasiatheria</taxon>
        <taxon>Artiodactyla</taxon>
        <taxon>Ruminantia</taxon>
        <taxon>Pecora</taxon>
        <taxon>Cervidae</taxon>
        <taxon>Odocoileinae</taxon>
        <taxon>Rangifer</taxon>
    </lineage>
</organism>
<sequence length="262" mass="26908">MLPQQRREEQKDTEASVALTPPTSLLSTVRVDATSSIVFLPLIAATSRPPGGQAGPRAGSPSRQPESASLRAQRPVFPQGSLAPAIGEGTWPRGHGSYLPAPLPSGQPARPKGRNSLEGITALRRGSGNEPNTRGRVSTSQRENPAALKERAPGASGTEREPWVTGDRARTDVRLGRPAGTPSPPRLCACLAAWTSLPLTSSLAQPASAATGGHRAHGKGPPPSALSAGALQAPGAAFNSDLSPWGAAGHRARRAGKVSATP</sequence>
<protein>
    <submittedName>
        <fullName evidence="2">Uncharacterized protein</fullName>
    </submittedName>
</protein>
<evidence type="ECO:0000313" key="2">
    <source>
        <dbReference type="EMBL" id="CAI9173773.1"/>
    </source>
</evidence>
<evidence type="ECO:0000256" key="1">
    <source>
        <dbReference type="SAM" id="MobiDB-lite"/>
    </source>
</evidence>
<feature type="region of interest" description="Disordered" evidence="1">
    <location>
        <begin position="1"/>
        <end position="23"/>
    </location>
</feature>
<keyword evidence="3" id="KW-1185">Reference proteome</keyword>